<organism evidence="1 2">
    <name type="scientific">Vigna unguiculata</name>
    <name type="common">Cowpea</name>
    <dbReference type="NCBI Taxonomy" id="3917"/>
    <lineage>
        <taxon>Eukaryota</taxon>
        <taxon>Viridiplantae</taxon>
        <taxon>Streptophyta</taxon>
        <taxon>Embryophyta</taxon>
        <taxon>Tracheophyta</taxon>
        <taxon>Spermatophyta</taxon>
        <taxon>Magnoliopsida</taxon>
        <taxon>eudicotyledons</taxon>
        <taxon>Gunneridae</taxon>
        <taxon>Pentapetalae</taxon>
        <taxon>rosids</taxon>
        <taxon>fabids</taxon>
        <taxon>Fabales</taxon>
        <taxon>Fabaceae</taxon>
        <taxon>Papilionoideae</taxon>
        <taxon>50 kb inversion clade</taxon>
        <taxon>NPAAA clade</taxon>
        <taxon>indigoferoid/millettioid clade</taxon>
        <taxon>Phaseoleae</taxon>
        <taxon>Vigna</taxon>
    </lineage>
</organism>
<accession>A0A4D6MWX0</accession>
<proteinExistence type="predicted"/>
<sequence length="54" mass="6124">MNESEDGDKVLEEMRKRGYGVDEGTGVIGHYPLMFFPYSIINAHCSTALEHHLK</sequence>
<reference evidence="1 2" key="1">
    <citation type="submission" date="2019-04" db="EMBL/GenBank/DDBJ databases">
        <title>An improved genome assembly and genetic linkage map for asparagus bean, Vigna unguiculata ssp. sesquipedialis.</title>
        <authorList>
            <person name="Xia Q."/>
            <person name="Zhang R."/>
            <person name="Dong Y."/>
        </authorList>
    </citation>
    <scope>NUCLEOTIDE SEQUENCE [LARGE SCALE GENOMIC DNA]</scope>
    <source>
        <tissue evidence="1">Leaf</tissue>
    </source>
</reference>
<gene>
    <name evidence="1" type="ORF">DEO72_LG9g985</name>
</gene>
<keyword evidence="2" id="KW-1185">Reference proteome</keyword>
<evidence type="ECO:0000313" key="1">
    <source>
        <dbReference type="EMBL" id="QCE05976.1"/>
    </source>
</evidence>
<dbReference type="Proteomes" id="UP000501690">
    <property type="component" value="Linkage Group LG9"/>
</dbReference>
<dbReference type="EMBL" id="CP039353">
    <property type="protein sequence ID" value="QCE05976.1"/>
    <property type="molecule type" value="Genomic_DNA"/>
</dbReference>
<dbReference type="AlphaFoldDB" id="A0A4D6MWX0"/>
<name>A0A4D6MWX0_VIGUN</name>
<evidence type="ECO:0000313" key="2">
    <source>
        <dbReference type="Proteomes" id="UP000501690"/>
    </source>
</evidence>
<protein>
    <submittedName>
        <fullName evidence="1">Uncharacterized protein</fullName>
    </submittedName>
</protein>